<evidence type="ECO:0000259" key="6">
    <source>
        <dbReference type="Pfam" id="PF02776"/>
    </source>
</evidence>
<proteinExistence type="inferred from homology"/>
<evidence type="ECO:0000256" key="2">
    <source>
        <dbReference type="ARBA" id="ARBA00011631"/>
    </source>
</evidence>
<dbReference type="Gene3D" id="3.40.50.970">
    <property type="match status" value="1"/>
</dbReference>
<dbReference type="GO" id="GO:0019164">
    <property type="term" value="F:pyruvate synthase activity"/>
    <property type="evidence" value="ECO:0007669"/>
    <property type="project" value="UniProtKB-ARBA"/>
</dbReference>
<dbReference type="Gene3D" id="3.40.50.1220">
    <property type="entry name" value="TPP-binding domain"/>
    <property type="match status" value="1"/>
</dbReference>
<dbReference type="GO" id="GO:0003984">
    <property type="term" value="F:acetolactate synthase activity"/>
    <property type="evidence" value="ECO:0007669"/>
    <property type="project" value="TreeGrafter"/>
</dbReference>
<dbReference type="GO" id="GO:0009099">
    <property type="term" value="P:L-valine biosynthetic process"/>
    <property type="evidence" value="ECO:0007669"/>
    <property type="project" value="TreeGrafter"/>
</dbReference>
<dbReference type="AlphaFoldDB" id="A0A401HA40"/>
<name>A0A401HA40_AERPX</name>
<dbReference type="RefSeq" id="WP_131160226.1">
    <property type="nucleotide sequence ID" value="NZ_BDMD01000049.1"/>
</dbReference>
<comment type="similarity">
    <text evidence="1">Belongs to the TPP enzyme family.</text>
</comment>
<evidence type="ECO:0000313" key="7">
    <source>
        <dbReference type="EMBL" id="GBF09240.1"/>
    </source>
</evidence>
<dbReference type="OrthoDB" id="6837at2157"/>
<dbReference type="InterPro" id="IPR012001">
    <property type="entry name" value="Thiamin_PyroP_enz_TPP-bd_dom"/>
</dbReference>
<dbReference type="GO" id="GO:0009097">
    <property type="term" value="P:isoleucine biosynthetic process"/>
    <property type="evidence" value="ECO:0007669"/>
    <property type="project" value="TreeGrafter"/>
</dbReference>
<dbReference type="GO" id="GO:0050660">
    <property type="term" value="F:flavin adenine dinucleotide binding"/>
    <property type="evidence" value="ECO:0007669"/>
    <property type="project" value="TreeGrafter"/>
</dbReference>
<reference evidence="7 8" key="1">
    <citation type="submission" date="2017-02" db="EMBL/GenBank/DDBJ databases">
        <title>isolation and characterization of a novel temperate virus Aeropyrum globular virus 1 infecting hyperthermophilic archaeon Aeropyrum.</title>
        <authorList>
            <person name="Yumiya M."/>
            <person name="Yoshida T."/>
            <person name="Sako Y."/>
        </authorList>
    </citation>
    <scope>NUCLEOTIDE SEQUENCE [LARGE SCALE GENOMIC DNA]</scope>
    <source>
        <strain evidence="7 8">YK1-12-2013</strain>
    </source>
</reference>
<dbReference type="SUPFAM" id="SSF52518">
    <property type="entry name" value="Thiamin diphosphate-binding fold (THDP-binding)"/>
    <property type="match status" value="1"/>
</dbReference>
<gene>
    <name evidence="7" type="ORF">apy_09650</name>
</gene>
<comment type="subunit">
    <text evidence="2">Heterodimer composed of an alpha and a beta subunit.</text>
</comment>
<dbReference type="Pfam" id="PF00205">
    <property type="entry name" value="TPP_enzyme_M"/>
    <property type="match status" value="1"/>
</dbReference>
<comment type="caution">
    <text evidence="7">The sequence shown here is derived from an EMBL/GenBank/DDBJ whole genome shotgun (WGS) entry which is preliminary data.</text>
</comment>
<evidence type="ECO:0000256" key="4">
    <source>
        <dbReference type="ARBA" id="ARBA00048893"/>
    </source>
</evidence>
<dbReference type="InterPro" id="IPR012000">
    <property type="entry name" value="Thiamin_PyroP_enz_cen_dom"/>
</dbReference>
<feature type="non-terminal residue" evidence="7">
    <location>
        <position position="292"/>
    </location>
</feature>
<dbReference type="InterPro" id="IPR029035">
    <property type="entry name" value="DHS-like_NAD/FAD-binding_dom"/>
</dbReference>
<evidence type="ECO:0000259" key="5">
    <source>
        <dbReference type="Pfam" id="PF00205"/>
    </source>
</evidence>
<dbReference type="GO" id="GO:0030976">
    <property type="term" value="F:thiamine pyrophosphate binding"/>
    <property type="evidence" value="ECO:0007669"/>
    <property type="project" value="InterPro"/>
</dbReference>
<dbReference type="PANTHER" id="PTHR18968:SF13">
    <property type="entry name" value="ACETOLACTATE SYNTHASE CATALYTIC SUBUNIT, MITOCHONDRIAL"/>
    <property type="match status" value="1"/>
</dbReference>
<dbReference type="Pfam" id="PF02776">
    <property type="entry name" value="TPP_enzyme_N"/>
    <property type="match status" value="1"/>
</dbReference>
<evidence type="ECO:0000256" key="1">
    <source>
        <dbReference type="ARBA" id="ARBA00007812"/>
    </source>
</evidence>
<dbReference type="GO" id="GO:0018491">
    <property type="term" value="F:2-oxobutyrate synthase activity"/>
    <property type="evidence" value="ECO:0007669"/>
    <property type="project" value="UniProtKB-ARBA"/>
</dbReference>
<dbReference type="InterPro" id="IPR045229">
    <property type="entry name" value="TPP_enz"/>
</dbReference>
<dbReference type="PANTHER" id="PTHR18968">
    <property type="entry name" value="THIAMINE PYROPHOSPHATE ENZYMES"/>
    <property type="match status" value="1"/>
</dbReference>
<dbReference type="EMBL" id="BDMD01000049">
    <property type="protein sequence ID" value="GBF09240.1"/>
    <property type="molecule type" value="Genomic_DNA"/>
</dbReference>
<dbReference type="SUPFAM" id="SSF52467">
    <property type="entry name" value="DHS-like NAD/FAD-binding domain"/>
    <property type="match status" value="1"/>
</dbReference>
<dbReference type="GO" id="GO:0005948">
    <property type="term" value="C:acetolactate synthase complex"/>
    <property type="evidence" value="ECO:0007669"/>
    <property type="project" value="TreeGrafter"/>
</dbReference>
<comment type="catalytic activity">
    <reaction evidence="4">
        <text>a 2-oxocarboxylate + 2 oxidized [2Fe-2S]-[ferredoxin] + CoA = an acyl-CoA + 2 reduced [2Fe-2S]-[ferredoxin] + CO2 + H(+)</text>
        <dbReference type="Rhea" id="RHEA:42316"/>
        <dbReference type="Rhea" id="RHEA-COMP:10000"/>
        <dbReference type="Rhea" id="RHEA-COMP:10001"/>
        <dbReference type="ChEBI" id="CHEBI:15378"/>
        <dbReference type="ChEBI" id="CHEBI:16526"/>
        <dbReference type="ChEBI" id="CHEBI:33737"/>
        <dbReference type="ChEBI" id="CHEBI:33738"/>
        <dbReference type="ChEBI" id="CHEBI:35179"/>
        <dbReference type="ChEBI" id="CHEBI:57287"/>
        <dbReference type="ChEBI" id="CHEBI:58342"/>
        <dbReference type="EC" id="1.2.7.11"/>
    </reaction>
</comment>
<evidence type="ECO:0000256" key="3">
    <source>
        <dbReference type="ARBA" id="ARBA00012691"/>
    </source>
</evidence>
<dbReference type="Proteomes" id="UP000291213">
    <property type="component" value="Unassembled WGS sequence"/>
</dbReference>
<organism evidence="7 8">
    <name type="scientific">Aeropyrum pernix</name>
    <dbReference type="NCBI Taxonomy" id="56636"/>
    <lineage>
        <taxon>Archaea</taxon>
        <taxon>Thermoproteota</taxon>
        <taxon>Thermoprotei</taxon>
        <taxon>Desulfurococcales</taxon>
        <taxon>Desulfurococcaceae</taxon>
        <taxon>Aeropyrum</taxon>
    </lineage>
</organism>
<feature type="domain" description="Thiamine pyrophosphate enzyme central" evidence="5">
    <location>
        <begin position="196"/>
        <end position="291"/>
    </location>
</feature>
<dbReference type="EC" id="1.2.7.11" evidence="3"/>
<evidence type="ECO:0000313" key="8">
    <source>
        <dbReference type="Proteomes" id="UP000291213"/>
    </source>
</evidence>
<protein>
    <recommendedName>
        <fullName evidence="3">2-oxoacid oxidoreductase (ferredoxin)</fullName>
        <ecNumber evidence="3">1.2.7.11</ecNumber>
    </recommendedName>
</protein>
<dbReference type="GO" id="GO:0000287">
    <property type="term" value="F:magnesium ion binding"/>
    <property type="evidence" value="ECO:0007669"/>
    <property type="project" value="InterPro"/>
</dbReference>
<feature type="domain" description="Thiamine pyrophosphate enzyme N-terminal TPP-binding" evidence="6">
    <location>
        <begin position="3"/>
        <end position="119"/>
    </location>
</feature>
<dbReference type="InterPro" id="IPR029061">
    <property type="entry name" value="THDP-binding"/>
</dbReference>
<sequence length="292" mass="31174">MVTVAEAVARGLVAAGVARIYGIIGTSIVDFVDALYDYRDRIDFVTTRHEQVAVSAADAEYRSTRRLAAAAVHAGPGFLNTLISLGIAAKDRVPLLLVSGGVRRRLRGLDAWLEVDQASIARPLVKYYGVVDSPGEVLDVLVEALRSIFSPPMGPAVVEIPEDLWRSQTTVSGEAFDTVPKTPVEGPGLGGHGKTLFSMLMEARRPVILATGELVYSPGFSQERLLRLAEATGAYIVVSGNGRGACPEDHPRCLGRIGFGGGSLAADRAFENSDMVLALGHEFDDITTYGYN</sequence>
<dbReference type="CDD" id="cd07035">
    <property type="entry name" value="TPP_PYR_POX_like"/>
    <property type="match status" value="1"/>
</dbReference>
<accession>A0A401HA40</accession>